<feature type="non-terminal residue" evidence="3">
    <location>
        <position position="114"/>
    </location>
</feature>
<feature type="chain" id="PRO_5025691102" description="Pyrroloquinoline quinone-dependent pyranose dehydrogenase beta-propeller domain-containing protein" evidence="1">
    <location>
        <begin position="28"/>
        <end position="114"/>
    </location>
</feature>
<dbReference type="Pfam" id="PF22807">
    <property type="entry name" value="TrAA12"/>
    <property type="match status" value="1"/>
</dbReference>
<evidence type="ECO:0000259" key="2">
    <source>
        <dbReference type="Pfam" id="PF22807"/>
    </source>
</evidence>
<organism evidence="3 4">
    <name type="scientific">Westerdykella ornata</name>
    <dbReference type="NCBI Taxonomy" id="318751"/>
    <lineage>
        <taxon>Eukaryota</taxon>
        <taxon>Fungi</taxon>
        <taxon>Dikarya</taxon>
        <taxon>Ascomycota</taxon>
        <taxon>Pezizomycotina</taxon>
        <taxon>Dothideomycetes</taxon>
        <taxon>Pleosporomycetidae</taxon>
        <taxon>Pleosporales</taxon>
        <taxon>Sporormiaceae</taxon>
        <taxon>Westerdykella</taxon>
    </lineage>
</organism>
<feature type="domain" description="Pyrroloquinoline quinone-dependent pyranose dehydrogenase beta-propeller" evidence="2">
    <location>
        <begin position="50"/>
        <end position="103"/>
    </location>
</feature>
<evidence type="ECO:0000256" key="1">
    <source>
        <dbReference type="SAM" id="SignalP"/>
    </source>
</evidence>
<dbReference type="GeneID" id="54556036"/>
<evidence type="ECO:0000313" key="4">
    <source>
        <dbReference type="Proteomes" id="UP000800097"/>
    </source>
</evidence>
<protein>
    <recommendedName>
        <fullName evidence="2">Pyrroloquinoline quinone-dependent pyranose dehydrogenase beta-propeller domain-containing protein</fullName>
    </recommendedName>
</protein>
<dbReference type="EMBL" id="ML986539">
    <property type="protein sequence ID" value="KAF2271537.1"/>
    <property type="molecule type" value="Genomic_DNA"/>
</dbReference>
<keyword evidence="4" id="KW-1185">Reference proteome</keyword>
<dbReference type="InterPro" id="IPR054539">
    <property type="entry name" value="Beta-prop_PDH"/>
</dbReference>
<proteinExistence type="predicted"/>
<keyword evidence="1" id="KW-0732">Signal</keyword>
<dbReference type="Proteomes" id="UP000800097">
    <property type="component" value="Unassembled WGS sequence"/>
</dbReference>
<evidence type="ECO:0000313" key="3">
    <source>
        <dbReference type="EMBL" id="KAF2271537.1"/>
    </source>
</evidence>
<accession>A0A6A6J5S0</accession>
<sequence>MAPSIHLLFHLLLVPTLSIAPISLAHAQSTAAAASAECPSSTIEPLHARPSVASGWSARVVASGLTRPRRMVFDGEGGLLVVEWGVGIARVRVGGGGCVGMGEEGVERVVGDGR</sequence>
<dbReference type="RefSeq" id="XP_033649076.1">
    <property type="nucleotide sequence ID" value="XM_033802861.1"/>
</dbReference>
<dbReference type="OrthoDB" id="507128at2759"/>
<feature type="signal peptide" evidence="1">
    <location>
        <begin position="1"/>
        <end position="27"/>
    </location>
</feature>
<name>A0A6A6J5S0_WESOR</name>
<reference evidence="3" key="1">
    <citation type="journal article" date="2020" name="Stud. Mycol.">
        <title>101 Dothideomycetes genomes: a test case for predicting lifestyles and emergence of pathogens.</title>
        <authorList>
            <person name="Haridas S."/>
            <person name="Albert R."/>
            <person name="Binder M."/>
            <person name="Bloem J."/>
            <person name="Labutti K."/>
            <person name="Salamov A."/>
            <person name="Andreopoulos B."/>
            <person name="Baker S."/>
            <person name="Barry K."/>
            <person name="Bills G."/>
            <person name="Bluhm B."/>
            <person name="Cannon C."/>
            <person name="Castanera R."/>
            <person name="Culley D."/>
            <person name="Daum C."/>
            <person name="Ezra D."/>
            <person name="Gonzalez J."/>
            <person name="Henrissat B."/>
            <person name="Kuo A."/>
            <person name="Liang C."/>
            <person name="Lipzen A."/>
            <person name="Lutzoni F."/>
            <person name="Magnuson J."/>
            <person name="Mondo S."/>
            <person name="Nolan M."/>
            <person name="Ohm R."/>
            <person name="Pangilinan J."/>
            <person name="Park H.-J."/>
            <person name="Ramirez L."/>
            <person name="Alfaro M."/>
            <person name="Sun H."/>
            <person name="Tritt A."/>
            <person name="Yoshinaga Y."/>
            <person name="Zwiers L.-H."/>
            <person name="Turgeon B."/>
            <person name="Goodwin S."/>
            <person name="Spatafora J."/>
            <person name="Crous P."/>
            <person name="Grigoriev I."/>
        </authorList>
    </citation>
    <scope>NUCLEOTIDE SEQUENCE</scope>
    <source>
        <strain evidence="3">CBS 379.55</strain>
    </source>
</reference>
<gene>
    <name evidence="3" type="ORF">EI97DRAFT_504937</name>
</gene>
<dbReference type="AlphaFoldDB" id="A0A6A6J5S0"/>